<accession>A0AAV7BH78</accession>
<reference evidence="1" key="1">
    <citation type="thesis" date="2020" institute="ProQuest LLC" country="789 East Eisenhower Parkway, Ann Arbor, MI, USA">
        <title>Comparative Genomics and Chromosome Evolution.</title>
        <authorList>
            <person name="Mudd A.B."/>
        </authorList>
    </citation>
    <scope>NUCLEOTIDE SEQUENCE</scope>
    <source>
        <strain evidence="1">237g6f4</strain>
        <tissue evidence="1">Blood</tissue>
    </source>
</reference>
<name>A0AAV7BH78_ENGPU</name>
<dbReference type="AlphaFoldDB" id="A0AAV7BH78"/>
<comment type="caution">
    <text evidence="1">The sequence shown here is derived from an EMBL/GenBank/DDBJ whole genome shotgun (WGS) entry which is preliminary data.</text>
</comment>
<dbReference type="Proteomes" id="UP000824782">
    <property type="component" value="Unassembled WGS sequence"/>
</dbReference>
<proteinExistence type="predicted"/>
<dbReference type="EMBL" id="WNYA01000005">
    <property type="protein sequence ID" value="KAG8571960.1"/>
    <property type="molecule type" value="Genomic_DNA"/>
</dbReference>
<evidence type="ECO:0000313" key="2">
    <source>
        <dbReference type="Proteomes" id="UP000824782"/>
    </source>
</evidence>
<protein>
    <submittedName>
        <fullName evidence="1">Uncharacterized protein</fullName>
    </submittedName>
</protein>
<organism evidence="1 2">
    <name type="scientific">Engystomops pustulosus</name>
    <name type="common">Tungara frog</name>
    <name type="synonym">Physalaemus pustulosus</name>
    <dbReference type="NCBI Taxonomy" id="76066"/>
    <lineage>
        <taxon>Eukaryota</taxon>
        <taxon>Metazoa</taxon>
        <taxon>Chordata</taxon>
        <taxon>Craniata</taxon>
        <taxon>Vertebrata</taxon>
        <taxon>Euteleostomi</taxon>
        <taxon>Amphibia</taxon>
        <taxon>Batrachia</taxon>
        <taxon>Anura</taxon>
        <taxon>Neobatrachia</taxon>
        <taxon>Hyloidea</taxon>
        <taxon>Leptodactylidae</taxon>
        <taxon>Leiuperinae</taxon>
        <taxon>Engystomops</taxon>
    </lineage>
</organism>
<keyword evidence="2" id="KW-1185">Reference proteome</keyword>
<evidence type="ECO:0000313" key="1">
    <source>
        <dbReference type="EMBL" id="KAG8571960.1"/>
    </source>
</evidence>
<sequence length="80" mass="8892">MESRSLLAGQDYFKEISVLLCRKSHRKVEGIAAALQKSPAEKSPFLLPRPPRTLICHPVMALPFDLYMSGPKAPSLERGD</sequence>
<gene>
    <name evidence="1" type="ORF">GDO81_011848</name>
</gene>